<evidence type="ECO:0008006" key="4">
    <source>
        <dbReference type="Google" id="ProtNLM"/>
    </source>
</evidence>
<evidence type="ECO:0000313" key="2">
    <source>
        <dbReference type="EMBL" id="TEB27450.1"/>
    </source>
</evidence>
<dbReference type="STRING" id="71717.A0A4Y7T004"/>
<dbReference type="Gene3D" id="1.20.930.20">
    <property type="entry name" value="Adaptor protein Cbl, N-terminal domain"/>
    <property type="match status" value="1"/>
</dbReference>
<comment type="caution">
    <text evidence="2">The sequence shown here is derived from an EMBL/GenBank/DDBJ whole genome shotgun (WGS) entry which is preliminary data.</text>
</comment>
<organism evidence="2 3">
    <name type="scientific">Coprinellus micaceus</name>
    <name type="common">Glistening ink-cap mushroom</name>
    <name type="synonym">Coprinus micaceus</name>
    <dbReference type="NCBI Taxonomy" id="71717"/>
    <lineage>
        <taxon>Eukaryota</taxon>
        <taxon>Fungi</taxon>
        <taxon>Dikarya</taxon>
        <taxon>Basidiomycota</taxon>
        <taxon>Agaricomycotina</taxon>
        <taxon>Agaricomycetes</taxon>
        <taxon>Agaricomycetidae</taxon>
        <taxon>Agaricales</taxon>
        <taxon>Agaricineae</taxon>
        <taxon>Psathyrellaceae</taxon>
        <taxon>Coprinellus</taxon>
    </lineage>
</organism>
<name>A0A4Y7T004_COPMI</name>
<evidence type="ECO:0000256" key="1">
    <source>
        <dbReference type="SAM" id="MobiDB-lite"/>
    </source>
</evidence>
<protein>
    <recommendedName>
        <fullName evidence="4">RING-type domain-containing protein</fullName>
    </recommendedName>
</protein>
<dbReference type="GO" id="GO:0007166">
    <property type="term" value="P:cell surface receptor signaling pathway"/>
    <property type="evidence" value="ECO:0007669"/>
    <property type="project" value="InterPro"/>
</dbReference>
<dbReference type="OrthoDB" id="428577at2759"/>
<reference evidence="2 3" key="1">
    <citation type="journal article" date="2019" name="Nat. Ecol. Evol.">
        <title>Megaphylogeny resolves global patterns of mushroom evolution.</title>
        <authorList>
            <person name="Varga T."/>
            <person name="Krizsan K."/>
            <person name="Foldi C."/>
            <person name="Dima B."/>
            <person name="Sanchez-Garcia M."/>
            <person name="Sanchez-Ramirez S."/>
            <person name="Szollosi G.J."/>
            <person name="Szarkandi J.G."/>
            <person name="Papp V."/>
            <person name="Albert L."/>
            <person name="Andreopoulos W."/>
            <person name="Angelini C."/>
            <person name="Antonin V."/>
            <person name="Barry K.W."/>
            <person name="Bougher N.L."/>
            <person name="Buchanan P."/>
            <person name="Buyck B."/>
            <person name="Bense V."/>
            <person name="Catcheside P."/>
            <person name="Chovatia M."/>
            <person name="Cooper J."/>
            <person name="Damon W."/>
            <person name="Desjardin D."/>
            <person name="Finy P."/>
            <person name="Geml J."/>
            <person name="Haridas S."/>
            <person name="Hughes K."/>
            <person name="Justo A."/>
            <person name="Karasinski D."/>
            <person name="Kautmanova I."/>
            <person name="Kiss B."/>
            <person name="Kocsube S."/>
            <person name="Kotiranta H."/>
            <person name="LaButti K.M."/>
            <person name="Lechner B.E."/>
            <person name="Liimatainen K."/>
            <person name="Lipzen A."/>
            <person name="Lukacs Z."/>
            <person name="Mihaltcheva S."/>
            <person name="Morgado L.N."/>
            <person name="Niskanen T."/>
            <person name="Noordeloos M.E."/>
            <person name="Ohm R.A."/>
            <person name="Ortiz-Santana B."/>
            <person name="Ovrebo C."/>
            <person name="Racz N."/>
            <person name="Riley R."/>
            <person name="Savchenko A."/>
            <person name="Shiryaev A."/>
            <person name="Soop K."/>
            <person name="Spirin V."/>
            <person name="Szebenyi C."/>
            <person name="Tomsovsky M."/>
            <person name="Tulloss R.E."/>
            <person name="Uehling J."/>
            <person name="Grigoriev I.V."/>
            <person name="Vagvolgyi C."/>
            <person name="Papp T."/>
            <person name="Martin F.M."/>
            <person name="Miettinen O."/>
            <person name="Hibbett D.S."/>
            <person name="Nagy L.G."/>
        </authorList>
    </citation>
    <scope>NUCLEOTIDE SEQUENCE [LARGE SCALE GENOMIC DNA]</scope>
    <source>
        <strain evidence="2 3">FP101781</strain>
    </source>
</reference>
<dbReference type="AlphaFoldDB" id="A0A4Y7T004"/>
<dbReference type="InterPro" id="IPR059179">
    <property type="entry name" value="MLKL-like_MCAfunc"/>
</dbReference>
<proteinExistence type="predicted"/>
<feature type="region of interest" description="Disordered" evidence="1">
    <location>
        <begin position="876"/>
        <end position="907"/>
    </location>
</feature>
<dbReference type="Proteomes" id="UP000298030">
    <property type="component" value="Unassembled WGS sequence"/>
</dbReference>
<sequence length="907" mass="98876">MSASDALAAIQVIHTVVGKVKDNKDELRSLSKRLDFIVHSLEESRQRDVIRDVEYEDTLSAVFELITRAERLTRRMLKRSLGDRTWNAGEIANDLRRLNEDAQTFLSVHTIKTLDLVQTAQTQQQNYLVTSVEEIIAKIAEIDIALSKPRPTPVTASAMPTVSQTAHPMPRSLANFEIELSARNESQSNGCELLPSTLNPLLLKLNFTVSGLHKRGNLYGEEHLDAALNAPGGVSLSYLADVVENRGECALLYSRITQLEVGDLCGPGPLESSFRAPGGANFDQIKDIIEQAGFHRPESFTEETAETLFLEVTEGYSVFDATSPRGLEISKDEPLLWWKDKYDEYHGISVPVPMKSEMEWTQDSVMIDNVKVSCHRTLRAPEGDEISQPPPDIGSFPLFPVSQLGDRAPEGIKKRGGFIMPMFRREALWISLSRVGGSNPPAVKVSVGGVNVISGASTSDPPPLKNGPQDYIIPTVLGSRIDGISAGPGFVRQFVVTEMHKGETVEEQVTGVAVVGGIQIDIYPRRVSSATFYPTKPCDHTGKPVRDTAGFPFVAIATPAELQLEQKRVACINFLPGRKEGKGGPDWTLSDYVRRVCLNPTLRANYPSVLPNISSTPCSYTPPNGTPGLGMGIGAGGKITPDHTVSPSIEKLIRPGGLERVPPGSTLGVAAGGRIKQIIDPDGHSVRVYDEQLGRRFHIHIITPGLWEDLTGVLPPITPITRNMYVRHGIPWSELYDDYVESLTKTSGALASVLSVSELDKLKSSTMAREPVINPDAPPPCFQHHFADSSCVFRPCGHAVCAPCLGHALLAGPACGCGSSISIFLGMKQPLPHIKMRKGSGDEREDGTFQWSVQAPADAVDTGKVVVIHQTEDNVAPLQQRSPIQPTELYTPPKPSFRRVRPVQTLS</sequence>
<keyword evidence="3" id="KW-1185">Reference proteome</keyword>
<dbReference type="InterPro" id="IPR036537">
    <property type="entry name" value="Adaptor_Cbl_N_dom_sf"/>
</dbReference>
<accession>A0A4Y7T004</accession>
<dbReference type="CDD" id="cd21037">
    <property type="entry name" value="MLKL_NTD"/>
    <property type="match status" value="1"/>
</dbReference>
<dbReference type="EMBL" id="QPFP01000040">
    <property type="protein sequence ID" value="TEB27450.1"/>
    <property type="molecule type" value="Genomic_DNA"/>
</dbReference>
<gene>
    <name evidence="2" type="ORF">FA13DRAFT_936489</name>
</gene>
<evidence type="ECO:0000313" key="3">
    <source>
        <dbReference type="Proteomes" id="UP000298030"/>
    </source>
</evidence>